<feature type="transmembrane region" description="Helical" evidence="6">
    <location>
        <begin position="356"/>
        <end position="375"/>
    </location>
</feature>
<keyword evidence="2 6" id="KW-0812">Transmembrane</keyword>
<feature type="transmembrane region" description="Helical" evidence="6">
    <location>
        <begin position="327"/>
        <end position="344"/>
    </location>
</feature>
<dbReference type="Proteomes" id="UP000823868">
    <property type="component" value="Unassembled WGS sequence"/>
</dbReference>
<keyword evidence="5 6" id="KW-0472">Membrane</keyword>
<reference evidence="7" key="1">
    <citation type="journal article" date="2021" name="PeerJ">
        <title>Extensive microbial diversity within the chicken gut microbiome revealed by metagenomics and culture.</title>
        <authorList>
            <person name="Gilroy R."/>
            <person name="Ravi A."/>
            <person name="Getino M."/>
            <person name="Pursley I."/>
            <person name="Horton D.L."/>
            <person name="Alikhan N.F."/>
            <person name="Baker D."/>
            <person name="Gharbi K."/>
            <person name="Hall N."/>
            <person name="Watson M."/>
            <person name="Adriaenssens E.M."/>
            <person name="Foster-Nyarko E."/>
            <person name="Jarju S."/>
            <person name="Secka A."/>
            <person name="Antonio M."/>
            <person name="Oren A."/>
            <person name="Chaudhuri R.R."/>
            <person name="La Ragione R."/>
            <person name="Hildebrand F."/>
            <person name="Pallen M.J."/>
        </authorList>
    </citation>
    <scope>NUCLEOTIDE SEQUENCE</scope>
    <source>
        <strain evidence="7">ChiBcec16_6824</strain>
    </source>
</reference>
<comment type="caution">
    <text evidence="7">The sequence shown here is derived from an EMBL/GenBank/DDBJ whole genome shotgun (WGS) entry which is preliminary data.</text>
</comment>
<dbReference type="InterPro" id="IPR047928">
    <property type="entry name" value="Perm_prefix_1"/>
</dbReference>
<dbReference type="AlphaFoldDB" id="A0A9D1YC61"/>
<comment type="subcellular location">
    <subcellularLocation>
        <location evidence="1">Membrane</location>
        <topology evidence="1">Multi-pass membrane protein</topology>
    </subcellularLocation>
</comment>
<name>A0A9D1YC61_9FIRM</name>
<keyword evidence="4 6" id="KW-1133">Transmembrane helix</keyword>
<feature type="transmembrane region" description="Helical" evidence="6">
    <location>
        <begin position="104"/>
        <end position="122"/>
    </location>
</feature>
<dbReference type="Pfam" id="PF01098">
    <property type="entry name" value="FTSW_RODA_SPOVE"/>
    <property type="match status" value="1"/>
</dbReference>
<evidence type="ECO:0000256" key="5">
    <source>
        <dbReference type="ARBA" id="ARBA00023136"/>
    </source>
</evidence>
<dbReference type="GO" id="GO:0016020">
    <property type="term" value="C:membrane"/>
    <property type="evidence" value="ECO:0007669"/>
    <property type="project" value="UniProtKB-SubCell"/>
</dbReference>
<feature type="transmembrane region" description="Helical" evidence="6">
    <location>
        <begin position="240"/>
        <end position="262"/>
    </location>
</feature>
<reference evidence="7" key="2">
    <citation type="submission" date="2021-04" db="EMBL/GenBank/DDBJ databases">
        <authorList>
            <person name="Gilroy R."/>
        </authorList>
    </citation>
    <scope>NUCLEOTIDE SEQUENCE</scope>
    <source>
        <strain evidence="7">ChiBcec16_6824</strain>
    </source>
</reference>
<feature type="transmembrane region" description="Helical" evidence="6">
    <location>
        <begin position="75"/>
        <end position="98"/>
    </location>
</feature>
<evidence type="ECO:0000256" key="2">
    <source>
        <dbReference type="ARBA" id="ARBA00022692"/>
    </source>
</evidence>
<evidence type="ECO:0000256" key="3">
    <source>
        <dbReference type="ARBA" id="ARBA00022960"/>
    </source>
</evidence>
<sequence length="448" mass="48923">MARECEDYLAQVGAQIRWPRARTYLLEELSHHLTDQRAALEEEGVSPEEAERRAVADMGDPAAVGRELNALHRPALSLAPAILALGIGLVGGALIPALVGASALRYWLGLALGVGLMALLRLSDLGGLIRRRRGWISLGMVLAFVLTVAGIQCSPRLPVGTSPLWPLYLCLFFPLLFALLLLRLRGMPGKLLCFLSLWMYALAIPALLVPNLTSALLLGGTMLLTATVATALGWFGGRRWVGLVSLWFPTVLLMSSFISALVSTSGRIQYFFHPEQDPAGYGWQILLMRDILWKGSEAAATEYLSIPLSQYPDISLLTLSARLGRPVMAAALGVILLFAMVCLWRMGKLRSTSGKLLALSLFLPLFFQAVAYWLYNAALFPFSSSLPLPFFSYGPTGMVVDFALLGLLLSVFRMDPLQRDGPRCQLQFSTPEIAKHLCSLAEPADEHS</sequence>
<feature type="transmembrane region" description="Helical" evidence="6">
    <location>
        <begin position="215"/>
        <end position="235"/>
    </location>
</feature>
<gene>
    <name evidence="7" type="ORF">H9841_07145</name>
</gene>
<evidence type="ECO:0000313" key="7">
    <source>
        <dbReference type="EMBL" id="HIY21656.1"/>
    </source>
</evidence>
<feature type="transmembrane region" description="Helical" evidence="6">
    <location>
        <begin position="390"/>
        <end position="412"/>
    </location>
</feature>
<feature type="transmembrane region" description="Helical" evidence="6">
    <location>
        <begin position="191"/>
        <end position="209"/>
    </location>
</feature>
<proteinExistence type="predicted"/>
<organism evidence="7 8">
    <name type="scientific">Candidatus Flavonifractor merdigallinarum</name>
    <dbReference type="NCBI Taxonomy" id="2838589"/>
    <lineage>
        <taxon>Bacteria</taxon>
        <taxon>Bacillati</taxon>
        <taxon>Bacillota</taxon>
        <taxon>Clostridia</taxon>
        <taxon>Eubacteriales</taxon>
        <taxon>Oscillospiraceae</taxon>
        <taxon>Flavonifractor</taxon>
    </lineage>
</organism>
<evidence type="ECO:0000313" key="8">
    <source>
        <dbReference type="Proteomes" id="UP000823868"/>
    </source>
</evidence>
<dbReference type="NCBIfam" id="NF038403">
    <property type="entry name" value="perm_prefix_1"/>
    <property type="match status" value="1"/>
</dbReference>
<dbReference type="GO" id="GO:0051301">
    <property type="term" value="P:cell division"/>
    <property type="evidence" value="ECO:0007669"/>
    <property type="project" value="InterPro"/>
</dbReference>
<dbReference type="EMBL" id="DXDX01000131">
    <property type="protein sequence ID" value="HIY21656.1"/>
    <property type="molecule type" value="Genomic_DNA"/>
</dbReference>
<evidence type="ECO:0000256" key="6">
    <source>
        <dbReference type="SAM" id="Phobius"/>
    </source>
</evidence>
<evidence type="ECO:0000256" key="1">
    <source>
        <dbReference type="ARBA" id="ARBA00004141"/>
    </source>
</evidence>
<protein>
    <submittedName>
        <fullName evidence="7">FtsW/RodA/SpoVE family cell cycle protein</fullName>
    </submittedName>
</protein>
<keyword evidence="3" id="KW-0133">Cell shape</keyword>
<dbReference type="InterPro" id="IPR001182">
    <property type="entry name" value="FtsW/RodA"/>
</dbReference>
<accession>A0A9D1YC61</accession>
<feature type="transmembrane region" description="Helical" evidence="6">
    <location>
        <begin position="164"/>
        <end position="184"/>
    </location>
</feature>
<dbReference type="GO" id="GO:0008360">
    <property type="term" value="P:regulation of cell shape"/>
    <property type="evidence" value="ECO:0007669"/>
    <property type="project" value="UniProtKB-KW"/>
</dbReference>
<feature type="transmembrane region" description="Helical" evidence="6">
    <location>
        <begin position="134"/>
        <end position="152"/>
    </location>
</feature>
<evidence type="ECO:0000256" key="4">
    <source>
        <dbReference type="ARBA" id="ARBA00022989"/>
    </source>
</evidence>